<dbReference type="InterPro" id="IPR044055">
    <property type="entry name" value="RibLong"/>
</dbReference>
<feature type="compositionally biased region" description="Basic residues" evidence="1">
    <location>
        <begin position="77"/>
        <end position="88"/>
    </location>
</feature>
<sequence length="88" mass="9581">MVRKFPIGTTFESDKPGIITVDKDGKVTVTIPEGAKPGDKVTGKVTVTYPDGSKEDVHSKCNSNNASETYSNSRVGTKSKYRRRNSNT</sequence>
<dbReference type="AlphaFoldDB" id="C5NVD4"/>
<comment type="caution">
    <text evidence="3">The sequence shown here is derived from an EMBL/GenBank/DDBJ whole genome shotgun (WGS) entry which is preliminary data.</text>
</comment>
<organism evidence="3 4">
    <name type="scientific">Gemella haemolysans ATCC 10379</name>
    <dbReference type="NCBI Taxonomy" id="546270"/>
    <lineage>
        <taxon>Bacteria</taxon>
        <taxon>Bacillati</taxon>
        <taxon>Bacillota</taxon>
        <taxon>Bacilli</taxon>
        <taxon>Bacillales</taxon>
        <taxon>Gemellaceae</taxon>
        <taxon>Gemella</taxon>
    </lineage>
</organism>
<reference evidence="3" key="1">
    <citation type="submission" date="2009-01" db="EMBL/GenBank/DDBJ databases">
        <authorList>
            <person name="Fulton L."/>
            <person name="Clifton S."/>
            <person name="Chinwalla A.T."/>
            <person name="Mitreva M."/>
            <person name="Sodergren E."/>
            <person name="Weinstock G."/>
            <person name="Clifton S."/>
            <person name="Dooling D.J."/>
            <person name="Fulton B."/>
            <person name="Minx P."/>
            <person name="Pepin K.H."/>
            <person name="Johnson M."/>
            <person name="Bhonagiri V."/>
            <person name="Nash W.E."/>
            <person name="Mardis E.R."/>
            <person name="Wilson R.K."/>
        </authorList>
    </citation>
    <scope>NUCLEOTIDE SEQUENCE [LARGE SCALE GENOMIC DNA]</scope>
    <source>
        <strain evidence="3">ATCC 10379</strain>
    </source>
</reference>
<accession>C5NVD4</accession>
<feature type="compositionally biased region" description="Polar residues" evidence="1">
    <location>
        <begin position="60"/>
        <end position="76"/>
    </location>
</feature>
<proteinExistence type="predicted"/>
<feature type="domain" description="Long Rib" evidence="2">
    <location>
        <begin position="4"/>
        <end position="60"/>
    </location>
</feature>
<evidence type="ECO:0000259" key="2">
    <source>
        <dbReference type="Pfam" id="PF18957"/>
    </source>
</evidence>
<protein>
    <recommendedName>
        <fullName evidence="2">Long Rib domain-containing protein</fullName>
    </recommendedName>
</protein>
<keyword evidence="4" id="KW-1185">Reference proteome</keyword>
<dbReference type="Pfam" id="PF18957">
    <property type="entry name" value="RibLong"/>
    <property type="match status" value="1"/>
</dbReference>
<name>C5NVD4_9BACL</name>
<dbReference type="Proteomes" id="UP000006004">
    <property type="component" value="Unassembled WGS sequence"/>
</dbReference>
<feature type="region of interest" description="Disordered" evidence="1">
    <location>
        <begin position="49"/>
        <end position="88"/>
    </location>
</feature>
<evidence type="ECO:0000313" key="3">
    <source>
        <dbReference type="EMBL" id="EER68809.1"/>
    </source>
</evidence>
<evidence type="ECO:0000313" key="4">
    <source>
        <dbReference type="Proteomes" id="UP000006004"/>
    </source>
</evidence>
<dbReference type="OrthoDB" id="2417389at2"/>
<dbReference type="EMBL" id="ACDZ02000006">
    <property type="protein sequence ID" value="EER68809.1"/>
    <property type="molecule type" value="Genomic_DNA"/>
</dbReference>
<dbReference type="NCBIfam" id="NF038186">
    <property type="entry name" value="YPDG_rpt"/>
    <property type="match status" value="1"/>
</dbReference>
<dbReference type="RefSeq" id="WP_004263745.1">
    <property type="nucleotide sequence ID" value="NZ_ACDZ02000006.1"/>
</dbReference>
<reference evidence="3" key="2">
    <citation type="submission" date="2009-06" db="EMBL/GenBank/DDBJ databases">
        <authorList>
            <person name="Sebastian Y."/>
            <person name="Madupu R."/>
            <person name="Durkin A.S."/>
            <person name="Torralba M."/>
            <person name="Methe B."/>
            <person name="Sutton G.G."/>
            <person name="Strausberg R.L."/>
            <person name="Nelson K.E."/>
        </authorList>
    </citation>
    <scope>NUCLEOTIDE SEQUENCE [LARGE SCALE GENOMIC DNA]</scope>
    <source>
        <strain evidence="3">ATCC 10379</strain>
    </source>
</reference>
<evidence type="ECO:0000256" key="1">
    <source>
        <dbReference type="SAM" id="MobiDB-lite"/>
    </source>
</evidence>
<gene>
    <name evidence="3" type="ORF">GEMHA0001_1513</name>
</gene>